<feature type="region of interest" description="Disordered" evidence="1">
    <location>
        <begin position="1"/>
        <end position="37"/>
    </location>
</feature>
<evidence type="ECO:0000313" key="2">
    <source>
        <dbReference type="EMBL" id="UBJ25908.1"/>
    </source>
</evidence>
<sequence>MAGYGAFRRSRKGAGPRRGMRRSNASRGSRYGYKKTGSSIRPRFATVGFSRNVEKKYWDKTYQGATAEAQTGATGSDNAAGGYMYISSNWLSYNFANTTGTAAAISNDMSKGLSTGTTARTRIANKIKPIYYKGAFTFNAAYVNTASVKDQNGEAIVSLTAGDKLSYLRTTYRMVIVKDLQVNSTDPQISWQQVFETNTNLSAGVHSELNVDNMGRFVVLEDKYFTLDGDTPQKTCPFMIDGSKIGSVRYNGPSDTALTDKGIYMIYAAYIMGVVAAVTPTMIQVPGVVGNTRMCFTDD</sequence>
<proteinExistence type="predicted"/>
<dbReference type="InterPro" id="IPR029053">
    <property type="entry name" value="Viral_coat"/>
</dbReference>
<dbReference type="EMBL" id="MZ556186">
    <property type="protein sequence ID" value="UBJ25908.1"/>
    <property type="molecule type" value="Genomic_DNA"/>
</dbReference>
<accession>A0A8K1M4D8</accession>
<dbReference type="Gene3D" id="2.60.120.20">
    <property type="match status" value="1"/>
</dbReference>
<reference evidence="2" key="1">
    <citation type="submission" date="2021-07" db="EMBL/GenBank/DDBJ databases">
        <title>Communication and adaptive evolution of viruses within giant pandas and their associated organisms in a local ecological environment.</title>
        <authorList>
            <person name="Zhao M."/>
            <person name="Liu S."/>
            <person name="Zhang W."/>
        </authorList>
    </citation>
    <scope>NUCLEOTIDE SEQUENCE</scope>
    <source>
        <strain evidence="2">Rpf280cress07-12</strain>
    </source>
</reference>
<organism evidence="2">
    <name type="scientific">Red panda feces-associated circular DNA virus 17</name>
    <dbReference type="NCBI Taxonomy" id="2863970"/>
    <lineage>
        <taxon>Viruses</taxon>
        <taxon>Monodnaviria</taxon>
        <taxon>Shotokuvirae</taxon>
        <taxon>Cressdnaviricota</taxon>
    </lineage>
</organism>
<name>A0A8K1M4D8_9VIRU</name>
<evidence type="ECO:0000256" key="1">
    <source>
        <dbReference type="SAM" id="MobiDB-lite"/>
    </source>
</evidence>
<protein>
    <submittedName>
        <fullName evidence="2">Capsid protein</fullName>
    </submittedName>
</protein>
<feature type="compositionally biased region" description="Basic residues" evidence="1">
    <location>
        <begin position="8"/>
        <end position="21"/>
    </location>
</feature>